<accession>A0A9P1FWM1</accession>
<protein>
    <submittedName>
        <fullName evidence="3">Tartrate-resistant acid phosphatase type 5</fullName>
    </submittedName>
</protein>
<evidence type="ECO:0000256" key="1">
    <source>
        <dbReference type="SAM" id="MobiDB-lite"/>
    </source>
</evidence>
<comment type="caution">
    <text evidence="2">The sequence shown here is derived from an EMBL/GenBank/DDBJ whole genome shotgun (WGS) entry which is preliminary data.</text>
</comment>
<dbReference type="EMBL" id="CAMXCT020001701">
    <property type="protein sequence ID" value="CAL1145719.1"/>
    <property type="molecule type" value="Genomic_DNA"/>
</dbReference>
<gene>
    <name evidence="2" type="ORF">C1SCF055_LOCUS19181</name>
</gene>
<organism evidence="2">
    <name type="scientific">Cladocopium goreaui</name>
    <dbReference type="NCBI Taxonomy" id="2562237"/>
    <lineage>
        <taxon>Eukaryota</taxon>
        <taxon>Sar</taxon>
        <taxon>Alveolata</taxon>
        <taxon>Dinophyceae</taxon>
        <taxon>Suessiales</taxon>
        <taxon>Symbiodiniaceae</taxon>
        <taxon>Cladocopium</taxon>
    </lineage>
</organism>
<dbReference type="OrthoDB" id="444735at2759"/>
<dbReference type="Proteomes" id="UP001152797">
    <property type="component" value="Unassembled WGS sequence"/>
</dbReference>
<dbReference type="InterPro" id="IPR014903">
    <property type="entry name" value="DUF1796"/>
</dbReference>
<name>A0A9P1FWM1_9DINO</name>
<evidence type="ECO:0000313" key="4">
    <source>
        <dbReference type="Proteomes" id="UP001152797"/>
    </source>
</evidence>
<feature type="region of interest" description="Disordered" evidence="1">
    <location>
        <begin position="887"/>
        <end position="909"/>
    </location>
</feature>
<dbReference type="EMBL" id="CAMXCT010001701">
    <property type="protein sequence ID" value="CAI3992344.1"/>
    <property type="molecule type" value="Genomic_DNA"/>
</dbReference>
<dbReference type="Pfam" id="PF08795">
    <property type="entry name" value="DUF1796"/>
    <property type="match status" value="2"/>
</dbReference>
<keyword evidence="4" id="KW-1185">Reference proteome</keyword>
<reference evidence="3 4" key="2">
    <citation type="submission" date="2024-05" db="EMBL/GenBank/DDBJ databases">
        <authorList>
            <person name="Chen Y."/>
            <person name="Shah S."/>
            <person name="Dougan E. K."/>
            <person name="Thang M."/>
            <person name="Chan C."/>
        </authorList>
    </citation>
    <scope>NUCLEOTIDE SEQUENCE [LARGE SCALE GENOMIC DNA]</scope>
</reference>
<sequence>MWFASLKLPSWGLVKPPRPKKKGAAGSAVVADNLAEISSSRLVLLSVQTIVGVPAPGTPETVVPVVSENTIMATTVKVASQAKWEPGMQESDLMDALPDGQSRKDEETQNIMLVSLGCFCGPKLSFKNIGRGAATLPFDWMRTRHEGLVHFLRDKWDESSNFNGFFEFTSKKVVPGCQMTTYRSYYHSFWHDDPTDPGMHERYKRRIERFNEINANSTPVLFVRTIPTTQELARVPELMDLLIARHGQQSFLLLIIDFQKTAQGAAVVEGMDNIMVHFLSGSKHVNQEGLPAPPYGDAVNLALDWIVGRSVSVMQFDNWEAIIKCADYTEWGLNGLGGLYAFELGMEPPQEEIPENSLLPFPNPLPRLAAVPVKKLERDYLLKAPRPEQRPQLRQLQVVPLGFGGLVKATVIAMGIPSPALPFDWIQISDAGLLHFLRKGFEAPIRDGLGAGGQRPSEKRGFFDYATRRKVGESNLMMCRSHLHSFWHDDPADPEVRKGYEKRFENFETMAKTGDTLLFVRVVATASELGRAYELTQALSKKFGPQAALLLICDFQVKVGPLMVDTFDDLMVYFLEADAQKSAAPYKKPILTALEWLSGKELKMDIVPDFKALQALAEPTNWGLMGLGGFLAFEGLTGPVAEMAETVEWTPGPEDQWLMDARFEADKDALAVVSLGYHEFLGKALELAKLQVETSPFDGAFITGEGVLHFLRNDFHGFLDVAKPIRIEGSPFMVRRSSYHSFWDVNPDIRLRQAEMNIRSFRHLLGSNRVKLFVRALATGDELPLLGEIHEALCKHSPGALLLAIVGGQERKTLTVATNYSVLVQFIEEDPIQTGLLQSYAEPVRRSLDWAVGKELKAGVVPDFAALKGLLSPLPPAPLVGPGNVPIFEEASSTTDESGEGSLSNSSSPGVYMMGSQNLKAKVLSPSRGYAGVTLR</sequence>
<dbReference type="AlphaFoldDB" id="A0A9P1FWM1"/>
<reference evidence="2" key="1">
    <citation type="submission" date="2022-10" db="EMBL/GenBank/DDBJ databases">
        <authorList>
            <person name="Chen Y."/>
            <person name="Dougan E. K."/>
            <person name="Chan C."/>
            <person name="Rhodes N."/>
            <person name="Thang M."/>
        </authorList>
    </citation>
    <scope>NUCLEOTIDE SEQUENCE</scope>
</reference>
<evidence type="ECO:0000313" key="2">
    <source>
        <dbReference type="EMBL" id="CAI3992344.1"/>
    </source>
</evidence>
<dbReference type="EMBL" id="CAMXCT030001701">
    <property type="protein sequence ID" value="CAL4779656.1"/>
    <property type="molecule type" value="Genomic_DNA"/>
</dbReference>
<evidence type="ECO:0000313" key="3">
    <source>
        <dbReference type="EMBL" id="CAL4779656.1"/>
    </source>
</evidence>
<proteinExistence type="predicted"/>